<feature type="transmembrane region" description="Helical" evidence="6">
    <location>
        <begin position="143"/>
        <end position="161"/>
    </location>
</feature>
<dbReference type="AlphaFoldDB" id="A0A840NNK6"/>
<dbReference type="RefSeq" id="WP_184479464.1">
    <property type="nucleotide sequence ID" value="NZ_JACHIV010000001.1"/>
</dbReference>
<accession>A0A840NNK6</accession>
<reference evidence="7 8" key="1">
    <citation type="submission" date="2020-08" db="EMBL/GenBank/DDBJ databases">
        <title>Sequencing the genomes of 1000 actinobacteria strains.</title>
        <authorList>
            <person name="Klenk H.-P."/>
        </authorList>
    </citation>
    <scope>NUCLEOTIDE SEQUENCE [LARGE SCALE GENOMIC DNA]</scope>
    <source>
        <strain evidence="7 8">DSM 45582</strain>
    </source>
</reference>
<feature type="transmembrane region" description="Helical" evidence="6">
    <location>
        <begin position="196"/>
        <end position="215"/>
    </location>
</feature>
<proteinExistence type="predicted"/>
<dbReference type="GO" id="GO:0016020">
    <property type="term" value="C:membrane"/>
    <property type="evidence" value="ECO:0007669"/>
    <property type="project" value="UniProtKB-SubCell"/>
</dbReference>
<feature type="transmembrane region" description="Helical" evidence="6">
    <location>
        <begin position="119"/>
        <end position="137"/>
    </location>
</feature>
<keyword evidence="8" id="KW-1185">Reference proteome</keyword>
<gene>
    <name evidence="7" type="ORF">BJ969_002925</name>
</gene>
<evidence type="ECO:0000256" key="2">
    <source>
        <dbReference type="ARBA" id="ARBA00022679"/>
    </source>
</evidence>
<organism evidence="7 8">
    <name type="scientific">Saccharopolyspora gloriosae</name>
    <dbReference type="NCBI Taxonomy" id="455344"/>
    <lineage>
        <taxon>Bacteria</taxon>
        <taxon>Bacillati</taxon>
        <taxon>Actinomycetota</taxon>
        <taxon>Actinomycetes</taxon>
        <taxon>Pseudonocardiales</taxon>
        <taxon>Pseudonocardiaceae</taxon>
        <taxon>Saccharopolyspora</taxon>
    </lineage>
</organism>
<evidence type="ECO:0000313" key="7">
    <source>
        <dbReference type="EMBL" id="MBB5069837.1"/>
    </source>
</evidence>
<keyword evidence="2 7" id="KW-0808">Transferase</keyword>
<name>A0A840NNK6_9PSEU</name>
<dbReference type="Proteomes" id="UP000580474">
    <property type="component" value="Unassembled WGS sequence"/>
</dbReference>
<dbReference type="InterPro" id="IPR000537">
    <property type="entry name" value="UbiA_prenyltransferase"/>
</dbReference>
<comment type="subcellular location">
    <subcellularLocation>
        <location evidence="1">Membrane</location>
        <topology evidence="1">Multi-pass membrane protein</topology>
    </subcellularLocation>
</comment>
<feature type="transmembrane region" description="Helical" evidence="6">
    <location>
        <begin position="57"/>
        <end position="77"/>
    </location>
</feature>
<comment type="caution">
    <text evidence="7">The sequence shown here is derived from an EMBL/GenBank/DDBJ whole genome shotgun (WGS) entry which is preliminary data.</text>
</comment>
<evidence type="ECO:0000256" key="5">
    <source>
        <dbReference type="ARBA" id="ARBA00023136"/>
    </source>
</evidence>
<keyword evidence="4 6" id="KW-1133">Transmembrane helix</keyword>
<dbReference type="GO" id="GO:0009234">
    <property type="term" value="P:menaquinone biosynthetic process"/>
    <property type="evidence" value="ECO:0007669"/>
    <property type="project" value="TreeGrafter"/>
</dbReference>
<sequence>MTSELHAGPRHLDAGRPESKARSYARLGKLDVYDYYLSILVVAAAVLPPAAVGAGSLPMLLLFLLGEVCTLVALVSFDDVTGFRDGSDIANYGPNDPLRKKLRKPLVAGTLTDREALRFGWAAAAAGALLWGGAVALAPHRPMWTIVVIAVTYVIALQYSYGLKLSYHGFQEAFLVALGTVLVLAPYGLATGEFSGFLLVQAILFGLGPLMFGVYSNTNDVEGDRGVGRPTVAALTTARGNALFIGALSLGEFLLVLGASLTGVAPWWFVVVLLPASALRARQYHLGFRAHDIMRARRLGFRVHRTYVLLLVVANLLITLGLVGGLAR</sequence>
<evidence type="ECO:0000256" key="1">
    <source>
        <dbReference type="ARBA" id="ARBA00004141"/>
    </source>
</evidence>
<protein>
    <submittedName>
        <fullName evidence="7">1,4-dihydroxy-2-naphthoate octaprenyltransferase</fullName>
    </submittedName>
</protein>
<dbReference type="Pfam" id="PF01040">
    <property type="entry name" value="UbiA"/>
    <property type="match status" value="1"/>
</dbReference>
<dbReference type="CDD" id="cd13956">
    <property type="entry name" value="PT_UbiA"/>
    <property type="match status" value="1"/>
</dbReference>
<evidence type="ECO:0000256" key="4">
    <source>
        <dbReference type="ARBA" id="ARBA00022989"/>
    </source>
</evidence>
<evidence type="ECO:0000256" key="6">
    <source>
        <dbReference type="SAM" id="Phobius"/>
    </source>
</evidence>
<keyword evidence="3 6" id="KW-0812">Transmembrane</keyword>
<dbReference type="PANTHER" id="PTHR13929">
    <property type="entry name" value="1,4-DIHYDROXY-2-NAPHTHOATE OCTAPRENYLTRANSFERASE"/>
    <property type="match status" value="1"/>
</dbReference>
<dbReference type="InterPro" id="IPR026046">
    <property type="entry name" value="UBIAD1"/>
</dbReference>
<dbReference type="GO" id="GO:0004659">
    <property type="term" value="F:prenyltransferase activity"/>
    <property type="evidence" value="ECO:0007669"/>
    <property type="project" value="InterPro"/>
</dbReference>
<feature type="transmembrane region" description="Helical" evidence="6">
    <location>
        <begin position="307"/>
        <end position="327"/>
    </location>
</feature>
<keyword evidence="5 6" id="KW-0472">Membrane</keyword>
<dbReference type="PANTHER" id="PTHR13929:SF0">
    <property type="entry name" value="UBIA PRENYLTRANSFERASE DOMAIN-CONTAINING PROTEIN 1"/>
    <property type="match status" value="1"/>
</dbReference>
<feature type="transmembrane region" description="Helical" evidence="6">
    <location>
        <begin position="173"/>
        <end position="190"/>
    </location>
</feature>
<dbReference type="EMBL" id="JACHIV010000001">
    <property type="protein sequence ID" value="MBB5069837.1"/>
    <property type="molecule type" value="Genomic_DNA"/>
</dbReference>
<dbReference type="GO" id="GO:0042371">
    <property type="term" value="P:vitamin K biosynthetic process"/>
    <property type="evidence" value="ECO:0007669"/>
    <property type="project" value="TreeGrafter"/>
</dbReference>
<evidence type="ECO:0000313" key="8">
    <source>
        <dbReference type="Proteomes" id="UP000580474"/>
    </source>
</evidence>
<feature type="transmembrane region" description="Helical" evidence="6">
    <location>
        <begin position="32"/>
        <end position="51"/>
    </location>
</feature>
<evidence type="ECO:0000256" key="3">
    <source>
        <dbReference type="ARBA" id="ARBA00022692"/>
    </source>
</evidence>